<dbReference type="InterPro" id="IPR000073">
    <property type="entry name" value="AB_hydrolase_1"/>
</dbReference>
<dbReference type="EMBL" id="JAGSOH010000022">
    <property type="protein sequence ID" value="MBR7826735.1"/>
    <property type="molecule type" value="Genomic_DNA"/>
</dbReference>
<keyword evidence="3" id="KW-0378">Hydrolase</keyword>
<dbReference type="SUPFAM" id="SSF53474">
    <property type="entry name" value="alpha/beta-Hydrolases"/>
    <property type="match status" value="1"/>
</dbReference>
<comment type="caution">
    <text evidence="3">The sequence shown here is derived from an EMBL/GenBank/DDBJ whole genome shotgun (WGS) entry which is preliminary data.</text>
</comment>
<dbReference type="RefSeq" id="WP_212517881.1">
    <property type="nucleotide sequence ID" value="NZ_JAGSOH010000022.1"/>
</dbReference>
<evidence type="ECO:0000259" key="2">
    <source>
        <dbReference type="Pfam" id="PF12697"/>
    </source>
</evidence>
<feature type="region of interest" description="Disordered" evidence="1">
    <location>
        <begin position="1"/>
        <end position="24"/>
    </location>
</feature>
<keyword evidence="4" id="KW-1185">Reference proteome</keyword>
<name>A0A941EAL0_9ACTN</name>
<dbReference type="GO" id="GO:0016787">
    <property type="term" value="F:hydrolase activity"/>
    <property type="evidence" value="ECO:0007669"/>
    <property type="project" value="UniProtKB-KW"/>
</dbReference>
<dbReference type="InterPro" id="IPR029058">
    <property type="entry name" value="AB_hydrolase_fold"/>
</dbReference>
<evidence type="ECO:0000256" key="1">
    <source>
        <dbReference type="SAM" id="MobiDB-lite"/>
    </source>
</evidence>
<dbReference type="PANTHER" id="PTHR43194">
    <property type="entry name" value="HYDROLASE ALPHA/BETA FOLD FAMILY"/>
    <property type="match status" value="1"/>
</dbReference>
<gene>
    <name evidence="3" type="ORF">KDK95_10510</name>
</gene>
<dbReference type="Gene3D" id="3.40.50.1820">
    <property type="entry name" value="alpha/beta hydrolase"/>
    <property type="match status" value="1"/>
</dbReference>
<dbReference type="PANTHER" id="PTHR43194:SF2">
    <property type="entry name" value="PEROXISOMAL MEMBRANE PROTEIN LPX1"/>
    <property type="match status" value="1"/>
</dbReference>
<feature type="domain" description="AB hydrolase-1" evidence="2">
    <location>
        <begin position="115"/>
        <end position="315"/>
    </location>
</feature>
<proteinExistence type="predicted"/>
<dbReference type="Proteomes" id="UP000676325">
    <property type="component" value="Unassembled WGS sequence"/>
</dbReference>
<protein>
    <submittedName>
        <fullName evidence="3">Alpha/beta fold hydrolase</fullName>
    </submittedName>
</protein>
<evidence type="ECO:0000313" key="4">
    <source>
        <dbReference type="Proteomes" id="UP000676325"/>
    </source>
</evidence>
<dbReference type="AlphaFoldDB" id="A0A941EAL0"/>
<evidence type="ECO:0000313" key="3">
    <source>
        <dbReference type="EMBL" id="MBR7826735.1"/>
    </source>
</evidence>
<organism evidence="3 4">
    <name type="scientific">Actinospica acidithermotolerans</name>
    <dbReference type="NCBI Taxonomy" id="2828514"/>
    <lineage>
        <taxon>Bacteria</taxon>
        <taxon>Bacillati</taxon>
        <taxon>Actinomycetota</taxon>
        <taxon>Actinomycetes</taxon>
        <taxon>Catenulisporales</taxon>
        <taxon>Actinospicaceae</taxon>
        <taxon>Actinospica</taxon>
    </lineage>
</organism>
<feature type="region of interest" description="Disordered" evidence="1">
    <location>
        <begin position="335"/>
        <end position="357"/>
    </location>
</feature>
<dbReference type="InterPro" id="IPR050228">
    <property type="entry name" value="Carboxylesterase_BioH"/>
</dbReference>
<dbReference type="Pfam" id="PF12697">
    <property type="entry name" value="Abhydrolase_6"/>
    <property type="match status" value="1"/>
</dbReference>
<sequence>MALAEEKSTTVRAEKPRNPRERGAGRLRPVFGLLERWAPGPGSYLAWKLWSTPTRPDARAVARSREGGMGEVRRVRVALPDWTGRRPTRRDGTAKPARATEIAVELLGPEDGPLVYLLHGWSGWRGQFSPIGRRLAEDGYRVVLVEAPNHGDSGPGALGAKQSLLPDFSLALAAVIRRLGPAHAVVGHSLGAACTASVLLDGTPARKAVFIAPPIDPVAFTKVLAPMLGFGERIRSRMVAIGERRTGVELASQILPPRLLGRTDLPPALIVHDAGDAVVPVVSGRKLAESWPQARIVETERLGHNRILRDDEVAALVAKFIGDGSPADAAPLSARCEAGSRPGRRTAGAEQRCSSDF</sequence>
<reference evidence="3" key="1">
    <citation type="submission" date="2021-04" db="EMBL/GenBank/DDBJ databases">
        <title>Genome based classification of Actinospica acidithermotolerans sp. nov., an actinobacterium isolated from an Indonesian hot spring.</title>
        <authorList>
            <person name="Kusuma A.B."/>
            <person name="Putra K.E."/>
            <person name="Nafisah S."/>
            <person name="Loh J."/>
            <person name="Nouioui I."/>
            <person name="Goodfellow M."/>
        </authorList>
    </citation>
    <scope>NUCLEOTIDE SEQUENCE</scope>
    <source>
        <strain evidence="3">MGRD01-02</strain>
    </source>
</reference>
<accession>A0A941EAL0</accession>